<evidence type="ECO:0000313" key="5">
    <source>
        <dbReference type="EMBL" id="MEP0819503.1"/>
    </source>
</evidence>
<dbReference type="PANTHER" id="PTHR30349:SF41">
    <property type="entry name" value="INTEGRASE_RECOMBINASE PROTEIN MJ0367-RELATED"/>
    <property type="match status" value="1"/>
</dbReference>
<evidence type="ECO:0000256" key="3">
    <source>
        <dbReference type="ARBA" id="ARBA00023172"/>
    </source>
</evidence>
<dbReference type="InterPro" id="IPR050090">
    <property type="entry name" value="Tyrosine_recombinase_XerCD"/>
</dbReference>
<gene>
    <name evidence="5" type="ORF">NC998_20610</name>
</gene>
<sequence length="198" mass="22312">MKVDGHGQAKVLTPHEIGKLFKAFGSDRDRACLVICLYTGCRISEACSMLTTDAYDAAGVRMKITLRKANTKGKQETRQIPVNSVLRGYLEIYRSRAGKQYLFPRRHGREHINPKSADEILRETCDRLGLVGVSTHSFRRTALTQMSSAGIPLRVIQEISGHRSLQALQRYLEVSKLQLEGAIASLFCFGFMFFPFRN</sequence>
<feature type="domain" description="Tyr recombinase" evidence="4">
    <location>
        <begin position="7"/>
        <end position="184"/>
    </location>
</feature>
<dbReference type="RefSeq" id="WP_190440807.1">
    <property type="nucleotide sequence ID" value="NZ_JAMPKM010000015.1"/>
</dbReference>
<dbReference type="CDD" id="cd00796">
    <property type="entry name" value="INT_Rci_Hp1_C"/>
    <property type="match status" value="1"/>
</dbReference>
<dbReference type="InterPro" id="IPR011010">
    <property type="entry name" value="DNA_brk_join_enz"/>
</dbReference>
<proteinExistence type="inferred from homology"/>
<dbReference type="Pfam" id="PF00589">
    <property type="entry name" value="Phage_integrase"/>
    <property type="match status" value="1"/>
</dbReference>
<reference evidence="5 6" key="1">
    <citation type="submission" date="2022-04" db="EMBL/GenBank/DDBJ databases">
        <title>Positive selection, recombination, and allopatry shape intraspecific diversity of widespread and dominant cyanobacteria.</title>
        <authorList>
            <person name="Wei J."/>
            <person name="Shu W."/>
            <person name="Hu C."/>
        </authorList>
    </citation>
    <scope>NUCLEOTIDE SEQUENCE [LARGE SCALE GENOMIC DNA]</scope>
    <source>
        <strain evidence="5 6">GB2-A4</strain>
    </source>
</reference>
<accession>A0ABV0JDY2</accession>
<dbReference type="InterPro" id="IPR002104">
    <property type="entry name" value="Integrase_catalytic"/>
</dbReference>
<evidence type="ECO:0000256" key="1">
    <source>
        <dbReference type="ARBA" id="ARBA00008857"/>
    </source>
</evidence>
<comment type="similarity">
    <text evidence="1">Belongs to the 'phage' integrase family.</text>
</comment>
<dbReference type="EMBL" id="JAMPKM010000015">
    <property type="protein sequence ID" value="MEP0819503.1"/>
    <property type="molecule type" value="Genomic_DNA"/>
</dbReference>
<name>A0ABV0JDY2_9CYAN</name>
<organism evidence="5 6">
    <name type="scientific">Trichocoleus desertorum GB2-A4</name>
    <dbReference type="NCBI Taxonomy" id="2933944"/>
    <lineage>
        <taxon>Bacteria</taxon>
        <taxon>Bacillati</taxon>
        <taxon>Cyanobacteriota</taxon>
        <taxon>Cyanophyceae</taxon>
        <taxon>Leptolyngbyales</taxon>
        <taxon>Trichocoleusaceae</taxon>
        <taxon>Trichocoleus</taxon>
    </lineage>
</organism>
<protein>
    <submittedName>
        <fullName evidence="5">Site-specific integrase</fullName>
    </submittedName>
</protein>
<evidence type="ECO:0000259" key="4">
    <source>
        <dbReference type="PROSITE" id="PS51898"/>
    </source>
</evidence>
<dbReference type="Proteomes" id="UP001464891">
    <property type="component" value="Unassembled WGS sequence"/>
</dbReference>
<keyword evidence="2" id="KW-0238">DNA-binding</keyword>
<dbReference type="PROSITE" id="PS51898">
    <property type="entry name" value="TYR_RECOMBINASE"/>
    <property type="match status" value="1"/>
</dbReference>
<keyword evidence="3" id="KW-0233">DNA recombination</keyword>
<dbReference type="PANTHER" id="PTHR30349">
    <property type="entry name" value="PHAGE INTEGRASE-RELATED"/>
    <property type="match status" value="1"/>
</dbReference>
<evidence type="ECO:0000313" key="6">
    <source>
        <dbReference type="Proteomes" id="UP001464891"/>
    </source>
</evidence>
<dbReference type="Gene3D" id="1.10.443.10">
    <property type="entry name" value="Intergrase catalytic core"/>
    <property type="match status" value="1"/>
</dbReference>
<dbReference type="SUPFAM" id="SSF56349">
    <property type="entry name" value="DNA breaking-rejoining enzymes"/>
    <property type="match status" value="1"/>
</dbReference>
<comment type="caution">
    <text evidence="5">The sequence shown here is derived from an EMBL/GenBank/DDBJ whole genome shotgun (WGS) entry which is preliminary data.</text>
</comment>
<dbReference type="InterPro" id="IPR013762">
    <property type="entry name" value="Integrase-like_cat_sf"/>
</dbReference>
<keyword evidence="6" id="KW-1185">Reference proteome</keyword>
<evidence type="ECO:0000256" key="2">
    <source>
        <dbReference type="ARBA" id="ARBA00023125"/>
    </source>
</evidence>